<sequence>MKRSVKWLLLGLCWGCLLIAFGWRSTPVAAASQRVLLVYDSKNTVANGTAKIDTVQRALTSLNLKVRTVSQNQYHKGMLTQAYAGVVTMINWPEVGLTNQTFIHDRDQFQGAKLHIGDNLTATEAQALGAQKQKVSLKQFTLKAQQASQQLPFSETMTVLTQTHANSTTFGTLATQEKDAATYAYGTVYQHNGYLPDWRNNGLSLTLAVQTMAQVFQRHMQQQPMLTITNVTPYSHLTLLAHLSQYCENHNIPFAVSTTTVAQNTTMAAYKRFTKALRNVENHNGVVYLQTPAVGNPGAYAQPQRELQNLISNELVAFAQNNVFPVGISSQGYWNQDRVYRQNFLTKTNSWLLLPDHQPTTFIHEDQQGTAVKQSFLAVSASSFNTVKSLAQVQFAAPTALTVKLPATQAKLQAVERQITGLNVTWYQPAGHLDTTLQAGAVKVSYRDGQYFLNGRPKMVNDVVKQNFKQPTYQHVVRLKGFFKVQGMILTVLFSVIFVILIGFIWLGRKIYRNKYYR</sequence>
<evidence type="ECO:0008006" key="4">
    <source>
        <dbReference type="Google" id="ProtNLM"/>
    </source>
</evidence>
<dbReference type="OrthoDB" id="2173243at2"/>
<protein>
    <recommendedName>
        <fullName evidence="4">DUF2334 domain-containing protein</fullName>
    </recommendedName>
</protein>
<dbReference type="AlphaFoldDB" id="A0A0R1GYP0"/>
<dbReference type="EMBL" id="AZDA01000046">
    <property type="protein sequence ID" value="KRK39128.1"/>
    <property type="molecule type" value="Genomic_DNA"/>
</dbReference>
<evidence type="ECO:0000313" key="3">
    <source>
        <dbReference type="Proteomes" id="UP000051461"/>
    </source>
</evidence>
<evidence type="ECO:0000313" key="2">
    <source>
        <dbReference type="EMBL" id="KRK39128.1"/>
    </source>
</evidence>
<keyword evidence="1" id="KW-1133">Transmembrane helix</keyword>
<feature type="transmembrane region" description="Helical" evidence="1">
    <location>
        <begin position="488"/>
        <end position="508"/>
    </location>
</feature>
<dbReference type="STRING" id="1423726.FC07_GL002849"/>
<keyword evidence="1" id="KW-0472">Membrane</keyword>
<gene>
    <name evidence="2" type="ORF">FC07_GL002849</name>
</gene>
<dbReference type="Proteomes" id="UP000051461">
    <property type="component" value="Unassembled WGS sequence"/>
</dbReference>
<dbReference type="RefSeq" id="WP_057904501.1">
    <property type="nucleotide sequence ID" value="NZ_AZDA01000046.1"/>
</dbReference>
<accession>A0A0R1GYP0</accession>
<dbReference type="PATRIC" id="fig|1423726.3.peg.2958"/>
<proteinExistence type="predicted"/>
<keyword evidence="1" id="KW-0812">Transmembrane</keyword>
<comment type="caution">
    <text evidence="2">The sequence shown here is derived from an EMBL/GenBank/DDBJ whole genome shotgun (WGS) entry which is preliminary data.</text>
</comment>
<keyword evidence="3" id="KW-1185">Reference proteome</keyword>
<reference evidence="2 3" key="1">
    <citation type="journal article" date="2015" name="Genome Announc.">
        <title>Expanding the biotechnology potential of lactobacilli through comparative genomics of 213 strains and associated genera.</title>
        <authorList>
            <person name="Sun Z."/>
            <person name="Harris H.M."/>
            <person name="McCann A."/>
            <person name="Guo C."/>
            <person name="Argimon S."/>
            <person name="Zhang W."/>
            <person name="Yang X."/>
            <person name="Jeffery I.B."/>
            <person name="Cooney J.C."/>
            <person name="Kagawa T.F."/>
            <person name="Liu W."/>
            <person name="Song Y."/>
            <person name="Salvetti E."/>
            <person name="Wrobel A."/>
            <person name="Rasinkangas P."/>
            <person name="Parkhill J."/>
            <person name="Rea M.C."/>
            <person name="O'Sullivan O."/>
            <person name="Ritari J."/>
            <person name="Douillard F.P."/>
            <person name="Paul Ross R."/>
            <person name="Yang R."/>
            <person name="Briner A.E."/>
            <person name="Felis G.E."/>
            <person name="de Vos W.M."/>
            <person name="Barrangou R."/>
            <person name="Klaenhammer T.R."/>
            <person name="Caufield P.W."/>
            <person name="Cui Y."/>
            <person name="Zhang H."/>
            <person name="O'Toole P.W."/>
        </authorList>
    </citation>
    <scope>NUCLEOTIDE SEQUENCE [LARGE SCALE GENOMIC DNA]</scope>
    <source>
        <strain evidence="2 3">DSM 20003</strain>
    </source>
</reference>
<name>A0A0R1GYP0_9LACO</name>
<organism evidence="2 3">
    <name type="scientific">Loigolactobacillus bifermentans DSM 20003</name>
    <dbReference type="NCBI Taxonomy" id="1423726"/>
    <lineage>
        <taxon>Bacteria</taxon>
        <taxon>Bacillati</taxon>
        <taxon>Bacillota</taxon>
        <taxon>Bacilli</taxon>
        <taxon>Lactobacillales</taxon>
        <taxon>Lactobacillaceae</taxon>
        <taxon>Loigolactobacillus</taxon>
    </lineage>
</organism>
<evidence type="ECO:0000256" key="1">
    <source>
        <dbReference type="SAM" id="Phobius"/>
    </source>
</evidence>